<dbReference type="EMBL" id="ANIE01000009">
    <property type="protein sequence ID" value="KEF30252.1"/>
    <property type="molecule type" value="Genomic_DNA"/>
</dbReference>
<reference evidence="5 6" key="1">
    <citation type="submission" date="2012-12" db="EMBL/GenBank/DDBJ databases">
        <title>Genome assembly of Marinobacter sp. AK21.</title>
        <authorList>
            <person name="Khatri I."/>
            <person name="Kumar R."/>
            <person name="Vaidya B."/>
            <person name="Subramanian S."/>
            <person name="Pinnaka A."/>
        </authorList>
    </citation>
    <scope>NUCLEOTIDE SEQUENCE [LARGE SCALE GENOMIC DNA]</scope>
    <source>
        <strain evidence="5 6">AK21</strain>
    </source>
</reference>
<name>A0A072MZ27_9GAMM</name>
<dbReference type="InterPro" id="IPR018119">
    <property type="entry name" value="Strictosidine_synth_cons-reg"/>
</dbReference>
<sequence length="360" mass="39895">MKWLMAAALVLFVLGGGFLLSPSPIDSEAWQAPKPRSLSGPLAPNEILQQADLLALGEVYGPEDTTVSQNGVIYAGTQDGKIIRVRPDGQVESWLDLGTRPLGMVFDRNGNLIVADAWKGLISVAPDRTVSILTREAEGTLFRFTDDVDIAPDGRIYFSDASSRFHQPDYRLDLLEMRPHGRLLRYSPGNGKTEVILRDLYFANGVAVSPDGEFVLVNETWKYRILRHWLKGPRAGQTEIFADNLPGFPDNLAVDSEGRFWVAFPTLRNPQVDALHKRPWLKNLVAKLPESMQPVPQEYGLAVAFDRDGQVLTSLHDTSGTHLKEITSVNPNGSYLYFGSLHNDRIGRLPLRAIPGLGDE</sequence>
<dbReference type="Gene3D" id="2.120.10.30">
    <property type="entry name" value="TolB, C-terminal domain"/>
    <property type="match status" value="1"/>
</dbReference>
<evidence type="ECO:0000256" key="3">
    <source>
        <dbReference type="ARBA" id="ARBA00023180"/>
    </source>
</evidence>
<evidence type="ECO:0000313" key="6">
    <source>
        <dbReference type="Proteomes" id="UP000035057"/>
    </source>
</evidence>
<dbReference type="FunFam" id="2.120.10.30:FF:000066">
    <property type="entry name" value="ABC transporter permease protein"/>
    <property type="match status" value="1"/>
</dbReference>
<dbReference type="AlphaFoldDB" id="A0A072MZ27"/>
<dbReference type="PATRIC" id="fig|1137280.3.peg.3246"/>
<keyword evidence="3" id="KW-0325">Glycoprotein</keyword>
<dbReference type="RefSeq" id="WP_036134224.1">
    <property type="nucleotide sequence ID" value="NZ_ANIE01000009.1"/>
</dbReference>
<evidence type="ECO:0000256" key="1">
    <source>
        <dbReference type="ARBA" id="ARBA00009191"/>
    </source>
</evidence>
<evidence type="ECO:0000256" key="2">
    <source>
        <dbReference type="ARBA" id="ARBA00022553"/>
    </source>
</evidence>
<feature type="domain" description="Strictosidine synthase conserved region" evidence="4">
    <location>
        <begin position="146"/>
        <end position="233"/>
    </location>
</feature>
<keyword evidence="6" id="KW-1185">Reference proteome</keyword>
<gene>
    <name evidence="5" type="ORF">D777_03428</name>
</gene>
<organism evidence="5 6">
    <name type="scientific">Marinobacter nitratireducens</name>
    <dbReference type="NCBI Taxonomy" id="1137280"/>
    <lineage>
        <taxon>Bacteria</taxon>
        <taxon>Pseudomonadati</taxon>
        <taxon>Pseudomonadota</taxon>
        <taxon>Gammaproteobacteria</taxon>
        <taxon>Pseudomonadales</taxon>
        <taxon>Marinobacteraceae</taxon>
        <taxon>Marinobacter</taxon>
    </lineage>
</organism>
<dbReference type="Pfam" id="PF20067">
    <property type="entry name" value="SSL_N"/>
    <property type="match status" value="1"/>
</dbReference>
<evidence type="ECO:0000313" key="5">
    <source>
        <dbReference type="EMBL" id="KEF30252.1"/>
    </source>
</evidence>
<keyword evidence="2" id="KW-0597">Phosphoprotein</keyword>
<dbReference type="SUPFAM" id="SSF63829">
    <property type="entry name" value="Calcium-dependent phosphotriesterase"/>
    <property type="match status" value="1"/>
</dbReference>
<dbReference type="GO" id="GO:0012505">
    <property type="term" value="C:endomembrane system"/>
    <property type="evidence" value="ECO:0007669"/>
    <property type="project" value="TreeGrafter"/>
</dbReference>
<dbReference type="STRING" id="1137280.D777_03428"/>
<dbReference type="InterPro" id="IPR011042">
    <property type="entry name" value="6-blade_b-propeller_TolB-like"/>
</dbReference>
<evidence type="ECO:0000259" key="4">
    <source>
        <dbReference type="Pfam" id="PF03088"/>
    </source>
</evidence>
<comment type="similarity">
    <text evidence="1">Belongs to the strictosidine synthase family.</text>
</comment>
<comment type="caution">
    <text evidence="5">The sequence shown here is derived from an EMBL/GenBank/DDBJ whole genome shotgun (WGS) entry which is preliminary data.</text>
</comment>
<dbReference type="GO" id="GO:0016787">
    <property type="term" value="F:hydrolase activity"/>
    <property type="evidence" value="ECO:0007669"/>
    <property type="project" value="TreeGrafter"/>
</dbReference>
<dbReference type="PANTHER" id="PTHR10426">
    <property type="entry name" value="STRICTOSIDINE SYNTHASE-RELATED"/>
    <property type="match status" value="1"/>
</dbReference>
<protein>
    <submittedName>
        <fullName evidence="5">Strictosidine synthase</fullName>
    </submittedName>
</protein>
<dbReference type="Pfam" id="PF03088">
    <property type="entry name" value="Str_synth"/>
    <property type="match status" value="1"/>
</dbReference>
<dbReference type="OrthoDB" id="9775406at2"/>
<dbReference type="PANTHER" id="PTHR10426:SF88">
    <property type="entry name" value="ADIPOCYTE PLASMA MEMBRANE-ASSOCIATED PROTEIN HEMOMUCIN-RELATED"/>
    <property type="match status" value="1"/>
</dbReference>
<accession>A0A072MZ27</accession>
<proteinExistence type="inferred from homology"/>
<dbReference type="Proteomes" id="UP000035057">
    <property type="component" value="Unassembled WGS sequence"/>
</dbReference>